<dbReference type="EMBL" id="JAUESC010000001">
    <property type="protein sequence ID" value="KAK0608432.1"/>
    <property type="molecule type" value="Genomic_DNA"/>
</dbReference>
<feature type="region of interest" description="Disordered" evidence="1">
    <location>
        <begin position="259"/>
        <end position="286"/>
    </location>
</feature>
<evidence type="ECO:0000313" key="2">
    <source>
        <dbReference type="EMBL" id="KAK0608432.1"/>
    </source>
</evidence>
<accession>A0AA39TNK0</accession>
<feature type="region of interest" description="Disordered" evidence="1">
    <location>
        <begin position="1"/>
        <end position="33"/>
    </location>
</feature>
<dbReference type="Pfam" id="PF14223">
    <property type="entry name" value="Retrotran_gag_2"/>
    <property type="match status" value="1"/>
</dbReference>
<evidence type="ECO:0008006" key="4">
    <source>
        <dbReference type="Google" id="ProtNLM"/>
    </source>
</evidence>
<reference evidence="2" key="1">
    <citation type="journal article" date="2022" name="Plant J.">
        <title>Strategies of tolerance reflected in two North American maple genomes.</title>
        <authorList>
            <person name="McEvoy S.L."/>
            <person name="Sezen U.U."/>
            <person name="Trouern-Trend A."/>
            <person name="McMahon S.M."/>
            <person name="Schaberg P.G."/>
            <person name="Yang J."/>
            <person name="Wegrzyn J.L."/>
            <person name="Swenson N.G."/>
        </authorList>
    </citation>
    <scope>NUCLEOTIDE SEQUENCE</scope>
    <source>
        <strain evidence="2">NS2018</strain>
    </source>
</reference>
<dbReference type="PANTHER" id="PTHR47481:SF10">
    <property type="entry name" value="COPIA-LIKE POLYPROTEIN_RETROTRANSPOSON"/>
    <property type="match status" value="1"/>
</dbReference>
<evidence type="ECO:0000313" key="3">
    <source>
        <dbReference type="Proteomes" id="UP001168877"/>
    </source>
</evidence>
<sequence length="385" mass="41783">MATTAASSSTSSTSSTSPTTSFTSSTSPTASPSGPTIANFLKLTKSNYLLWTAQLRPFLIGHGLYHYVDGTAPAPTPTVLAIDDGTAAPNLTYLKWFQQDQLVVSYLVATMTKPMLSLIVGKATALEMWLCLKDNFSQQSVANTANTRFQLMDMTKGTKTISAYLQHAKSLSDSLAAICELVSSTDLVTVVLRGLGSEYAMIVTAILNFPPLPRFKDLRARLLSFESQLQRTKPADSGSTIALVATQFSSPIVNITQGPSYGRGQSRGNGHHNRRGNSRGHGRAPWHSTPDYSDYCSESLTAPFAGMHVAQYPSPPDFTWYPDTGATHHMTSIAPPDYVSFNGNTFVLLATAFCLGSNRIESLASSSWSPVIHRPPSLRFQFFRF</sequence>
<proteinExistence type="predicted"/>
<gene>
    <name evidence="2" type="ORF">LWI29_030576</name>
</gene>
<dbReference type="PANTHER" id="PTHR47481">
    <property type="match status" value="1"/>
</dbReference>
<keyword evidence="3" id="KW-1185">Reference proteome</keyword>
<comment type="caution">
    <text evidence="2">The sequence shown here is derived from an EMBL/GenBank/DDBJ whole genome shotgun (WGS) entry which is preliminary data.</text>
</comment>
<dbReference type="AlphaFoldDB" id="A0AA39TNK0"/>
<name>A0AA39TNK0_ACESA</name>
<dbReference type="Proteomes" id="UP001168877">
    <property type="component" value="Unassembled WGS sequence"/>
</dbReference>
<reference evidence="2" key="2">
    <citation type="submission" date="2023-06" db="EMBL/GenBank/DDBJ databases">
        <authorList>
            <person name="Swenson N.G."/>
            <person name="Wegrzyn J.L."/>
            <person name="Mcevoy S.L."/>
        </authorList>
    </citation>
    <scope>NUCLEOTIDE SEQUENCE</scope>
    <source>
        <strain evidence="2">NS2018</strain>
        <tissue evidence="2">Leaf</tissue>
    </source>
</reference>
<feature type="compositionally biased region" description="Basic residues" evidence="1">
    <location>
        <begin position="269"/>
        <end position="284"/>
    </location>
</feature>
<protein>
    <recommendedName>
        <fullName evidence="4">Retrotransposon Copia-like N-terminal domain-containing protein</fullName>
    </recommendedName>
</protein>
<evidence type="ECO:0000256" key="1">
    <source>
        <dbReference type="SAM" id="MobiDB-lite"/>
    </source>
</evidence>
<organism evidence="2 3">
    <name type="scientific">Acer saccharum</name>
    <name type="common">Sugar maple</name>
    <dbReference type="NCBI Taxonomy" id="4024"/>
    <lineage>
        <taxon>Eukaryota</taxon>
        <taxon>Viridiplantae</taxon>
        <taxon>Streptophyta</taxon>
        <taxon>Embryophyta</taxon>
        <taxon>Tracheophyta</taxon>
        <taxon>Spermatophyta</taxon>
        <taxon>Magnoliopsida</taxon>
        <taxon>eudicotyledons</taxon>
        <taxon>Gunneridae</taxon>
        <taxon>Pentapetalae</taxon>
        <taxon>rosids</taxon>
        <taxon>malvids</taxon>
        <taxon>Sapindales</taxon>
        <taxon>Sapindaceae</taxon>
        <taxon>Hippocastanoideae</taxon>
        <taxon>Acereae</taxon>
        <taxon>Acer</taxon>
    </lineage>
</organism>